<evidence type="ECO:0000313" key="2">
    <source>
        <dbReference type="EMBL" id="CAH1393679.1"/>
    </source>
</evidence>
<protein>
    <submittedName>
        <fullName evidence="2">Uncharacterized protein</fullName>
    </submittedName>
</protein>
<keyword evidence="3" id="KW-1185">Reference proteome</keyword>
<dbReference type="Proteomes" id="UP001152798">
    <property type="component" value="Chromosome 2"/>
</dbReference>
<accession>A0A9P0EEX1</accession>
<feature type="transmembrane region" description="Helical" evidence="1">
    <location>
        <begin position="20"/>
        <end position="36"/>
    </location>
</feature>
<keyword evidence="1" id="KW-0472">Membrane</keyword>
<keyword evidence="1" id="KW-1133">Transmembrane helix</keyword>
<gene>
    <name evidence="2" type="ORF">NEZAVI_LOCUS4307</name>
</gene>
<proteinExistence type="predicted"/>
<organism evidence="2 3">
    <name type="scientific">Nezara viridula</name>
    <name type="common">Southern green stink bug</name>
    <name type="synonym">Cimex viridulus</name>
    <dbReference type="NCBI Taxonomy" id="85310"/>
    <lineage>
        <taxon>Eukaryota</taxon>
        <taxon>Metazoa</taxon>
        <taxon>Ecdysozoa</taxon>
        <taxon>Arthropoda</taxon>
        <taxon>Hexapoda</taxon>
        <taxon>Insecta</taxon>
        <taxon>Pterygota</taxon>
        <taxon>Neoptera</taxon>
        <taxon>Paraneoptera</taxon>
        <taxon>Hemiptera</taxon>
        <taxon>Heteroptera</taxon>
        <taxon>Panheteroptera</taxon>
        <taxon>Pentatomomorpha</taxon>
        <taxon>Pentatomoidea</taxon>
        <taxon>Pentatomidae</taxon>
        <taxon>Pentatominae</taxon>
        <taxon>Nezara</taxon>
    </lineage>
</organism>
<keyword evidence="1" id="KW-0812">Transmembrane</keyword>
<name>A0A9P0EEX1_NEZVI</name>
<reference evidence="2" key="1">
    <citation type="submission" date="2022-01" db="EMBL/GenBank/DDBJ databases">
        <authorList>
            <person name="King R."/>
        </authorList>
    </citation>
    <scope>NUCLEOTIDE SEQUENCE</scope>
</reference>
<dbReference type="AlphaFoldDB" id="A0A9P0EEX1"/>
<sequence>MFFNFFKKVLRRNMKIQHSFIFLFVSIVILIFVHFIRKDNPT</sequence>
<evidence type="ECO:0000256" key="1">
    <source>
        <dbReference type="SAM" id="Phobius"/>
    </source>
</evidence>
<evidence type="ECO:0000313" key="3">
    <source>
        <dbReference type="Proteomes" id="UP001152798"/>
    </source>
</evidence>
<dbReference type="EMBL" id="OV725078">
    <property type="protein sequence ID" value="CAH1393679.1"/>
    <property type="molecule type" value="Genomic_DNA"/>
</dbReference>